<evidence type="ECO:0000313" key="3">
    <source>
        <dbReference type="Proteomes" id="UP000000591"/>
    </source>
</evidence>
<dbReference type="OMA" id="RNENYHL"/>
<reference evidence="2 3" key="1">
    <citation type="journal article" date="2004" name="Science">
        <title>The Ashbya gossypii genome as a tool for mapping the ancient Saccharomyces cerevisiae genome.</title>
        <authorList>
            <person name="Dietrich F.S."/>
            <person name="Voegeli S."/>
            <person name="Brachat S."/>
            <person name="Lerch A."/>
            <person name="Gates K."/>
            <person name="Steiner S."/>
            <person name="Mohr C."/>
            <person name="Pohlmann R."/>
            <person name="Luedi P."/>
            <person name="Choi S."/>
            <person name="Wing R.A."/>
            <person name="Flavier A."/>
            <person name="Gaffney T.D."/>
            <person name="Philippsen P."/>
        </authorList>
    </citation>
    <scope>NUCLEOTIDE SEQUENCE [LARGE SCALE GENOMIC DNA]</scope>
    <source>
        <strain evidence="3">ATCC 10895 / CBS 109.51 / FGSC 9923 / NRRL Y-1056</strain>
    </source>
</reference>
<dbReference type="eggNOG" id="ENOG502S3XE">
    <property type="taxonomic scope" value="Eukaryota"/>
</dbReference>
<dbReference type="KEGG" id="ago:AGOS_ADL029W"/>
<gene>
    <name evidence="2" type="ORF">AGOS_ADL029W</name>
</gene>
<evidence type="ECO:0000256" key="1">
    <source>
        <dbReference type="SAM" id="MobiDB-lite"/>
    </source>
</evidence>
<dbReference type="RefSeq" id="NP_984068.1">
    <property type="nucleotide sequence ID" value="NM_209421.1"/>
</dbReference>
<accession>Q75AE6</accession>
<dbReference type="HOGENOM" id="CLU_047031_0_0_1"/>
<name>Q75AE6_EREGS</name>
<dbReference type="Proteomes" id="UP000000591">
    <property type="component" value="Chromosome IV"/>
</dbReference>
<proteinExistence type="predicted"/>
<dbReference type="GeneID" id="4620216"/>
<reference evidence="3" key="2">
    <citation type="journal article" date="2013" name="G3 (Bethesda)">
        <title>Genomes of Ashbya fungi isolated from insects reveal four mating-type loci, numerous translocations, lack of transposons, and distinct gene duplications.</title>
        <authorList>
            <person name="Dietrich F.S."/>
            <person name="Voegeli S."/>
            <person name="Kuo S."/>
            <person name="Philippsen P."/>
        </authorList>
    </citation>
    <scope>GENOME REANNOTATION</scope>
    <source>
        <strain evidence="3">ATCC 10895 / CBS 109.51 / FGSC 9923 / NRRL Y-1056</strain>
    </source>
</reference>
<dbReference type="AlphaFoldDB" id="Q75AE6"/>
<feature type="region of interest" description="Disordered" evidence="1">
    <location>
        <begin position="338"/>
        <end position="387"/>
    </location>
</feature>
<dbReference type="STRING" id="284811.Q75AE6"/>
<evidence type="ECO:0000313" key="2">
    <source>
        <dbReference type="EMBL" id="AAS51892.1"/>
    </source>
</evidence>
<sequence length="535" mass="59468">MWCAAMVSRIAQITVSAARQRQRMRKDTAFGFCVTQTIYLLNEDLQSSAAVILLAQAKMSDLVNLSSWSRKVRTISQHSSCMEGPRKSTASSGGVCKSSGTAPDEVLALQNENCHLQLMLSEKGSEVELLKSKVGQLQQRLDELLLSNNSAMTGNVPLSDLYLKPDEDEVMTHFSGSPYRGSRPFSHSTKHSAVSVTSNSRHMSYLFVSRQLVPYMREAISIFERSDLFSGQALKARRAFVKAIDGALSAVPQFDDLVDVLDELTILQRNAIVCLNRELEYKKVSQQLEYLATIFRDPKECGLRTEDYVEHLRKQLIEVITNIHSTMPLLDPACYSSVPTENTTSDPLRHDATDVTPSESLLPDDTDRSPPMMPHQQCENTPAPRTPHPTFRTMLPIAAHRTAPSALPELFKRTRPPKLAGTHTSPQLRRGPSASNNYVQALSDLKLTMPARRTPKEPLEFIPIGFDGRLSGAQTPSRLTSPRKLGKVVLTPLTWSRDGCDDYVSGDPLEQFYAERVSGTDLEDTRTTITGFNSI</sequence>
<protein>
    <submittedName>
        <fullName evidence="2">ADL029Wp</fullName>
    </submittedName>
</protein>
<dbReference type="InParanoid" id="Q75AE6"/>
<keyword evidence="3" id="KW-1185">Reference proteome</keyword>
<dbReference type="EMBL" id="AE016817">
    <property type="protein sequence ID" value="AAS51892.1"/>
    <property type="molecule type" value="Genomic_DNA"/>
</dbReference>
<organism evidence="2 3">
    <name type="scientific">Eremothecium gossypii (strain ATCC 10895 / CBS 109.51 / FGSC 9923 / NRRL Y-1056)</name>
    <name type="common">Yeast</name>
    <name type="synonym">Ashbya gossypii</name>
    <dbReference type="NCBI Taxonomy" id="284811"/>
    <lineage>
        <taxon>Eukaryota</taxon>
        <taxon>Fungi</taxon>
        <taxon>Dikarya</taxon>
        <taxon>Ascomycota</taxon>
        <taxon>Saccharomycotina</taxon>
        <taxon>Saccharomycetes</taxon>
        <taxon>Saccharomycetales</taxon>
        <taxon>Saccharomycetaceae</taxon>
        <taxon>Eremothecium</taxon>
    </lineage>
</organism>
<dbReference type="OrthoDB" id="4068351at2759"/>